<dbReference type="OrthoDB" id="343041at2"/>
<keyword evidence="3" id="KW-1185">Reference proteome</keyword>
<accession>A0A1D7UV89</accession>
<reference evidence="2 3" key="1">
    <citation type="submission" date="2016-04" db="EMBL/GenBank/DDBJ databases">
        <title>Complete genome seqeunce of Leptospira alstonii serovar Room22.</title>
        <authorList>
            <person name="Nally J.E."/>
            <person name="Bayles D.O."/>
            <person name="Hurley D."/>
            <person name="Fanning S."/>
            <person name="McMahon B.J."/>
            <person name="Arent Z."/>
        </authorList>
    </citation>
    <scope>NUCLEOTIDE SEQUENCE [LARGE SCALE GENOMIC DNA]</scope>
    <source>
        <strain evidence="2 3">GWTS #1</strain>
    </source>
</reference>
<dbReference type="KEGG" id="laj:A0128_06135"/>
<evidence type="ECO:0000313" key="3">
    <source>
        <dbReference type="Proteomes" id="UP000094197"/>
    </source>
</evidence>
<dbReference type="AlphaFoldDB" id="A0A1D7UV89"/>
<proteinExistence type="predicted"/>
<evidence type="ECO:0000313" key="2">
    <source>
        <dbReference type="EMBL" id="AOP33461.1"/>
    </source>
</evidence>
<dbReference type="Gene3D" id="1.25.40.10">
    <property type="entry name" value="Tetratricopeptide repeat domain"/>
    <property type="match status" value="1"/>
</dbReference>
<dbReference type="Proteomes" id="UP000094197">
    <property type="component" value="Chromosome 1"/>
</dbReference>
<keyword evidence="1" id="KW-0802">TPR repeat</keyword>
<evidence type="ECO:0000256" key="1">
    <source>
        <dbReference type="PROSITE-ProRule" id="PRU00339"/>
    </source>
</evidence>
<dbReference type="EMBL" id="CP015217">
    <property type="protein sequence ID" value="AOP33461.1"/>
    <property type="molecule type" value="Genomic_DNA"/>
</dbReference>
<organism evidence="2 3">
    <name type="scientific">Leptospira tipperaryensis</name>
    <dbReference type="NCBI Taxonomy" id="2564040"/>
    <lineage>
        <taxon>Bacteria</taxon>
        <taxon>Pseudomonadati</taxon>
        <taxon>Spirochaetota</taxon>
        <taxon>Spirochaetia</taxon>
        <taxon>Leptospirales</taxon>
        <taxon>Leptospiraceae</taxon>
        <taxon>Leptospira</taxon>
    </lineage>
</organism>
<gene>
    <name evidence="2" type="ORF">A0128_06135</name>
</gene>
<sequence length="1164" mass="136452">MIIKPSLTKNESASDYDTEYWRLLDRYDFEGAFVFLSSIFEEEGNQRKKGKPADFHYEEDPNSIKNLSTHFQEMNSAFHFAEPLPSRIERILENLEESLTEDHLLKHRFKPFNGFLFKMSDYEFCNAVMDSVHFEPSEETTSSAFGLNHEMIWDEDSYPPEESSDYYDFIYDLKKGKYPISFRGKKVKGNDLHVHTKLLLFSKMIGEIVQALFSEERFAKIPKVFPFYVLIDSQDCYDYKGKPFLLEVIPPIELESLKENPHFSIYESVSRTGAAASPSEEFLFALAYLEEPDLKEYKSLLELVNSHPEWKELLLQAGKQSLQRTNTVIGKPDWKRPSVNDEITDSDLNSAEIQNPGLKELDLSAFWKKVQLYPSSYFSRFFWQLADLNPDLHLETAKDFQKEIFLNSPQPLEDLYEKALPYIQEFSYTLVDSYLGIPNKHREELRIPFENSLHRLQELPHPGFKLRAMEIRTRLTLDDWESKTSPILKNATEEYIKQIIGLVRCMPEKFPWFGDSWDFIFEDRLTVLGKQAKVVVPVLTDVLERYNSDHYNEDVTLNLAPVFYEIGAEDIHPLIHELHKRNEFYMEDFYAKWSKQAPANRWERFAEVAENSSDSLNSSSTWESLLYDSLPGFQLYYENIEKRNDRNSIFYAFLQALKDKPSDLLQRFALFYLESKKKSAKKNEENFFSIIAEVTEILTLLKPQISFTQELQEVLELGISAKAVEAFAKSKENTEEILKQTLQELPKNAFLLFLKTKTIESKYGLKNAMEELKTILPILWNEDYVLNKTFFLFCLQSHQDWSRVSLEEIYAFYEKANKLFEKHFYTDGKFAGQLSSFRMDLFSKVLEEEYSEIVLSEQEKFLKEKSEEFKTLATLDTLSPEKIISHLRPGNSSLNLILVSKLIKNSKQFESSIFQALEWETEESAIFPYLKLFYQDPFLKEKLYDHPLFLDHLSYFIRNYKDVASKELAKNLFILLKEKKNSKPIVKAVKTLENETIIHCFLSVYWAFQNEDRLKELEELTDQILLKTDSRKPEYVLIAGNLGVIHIQNGNLEKAKDIFQNLFSMDWSRFDYQKDESALDMEKILGPDINEQYATIFRKYFAMAKFNAACLYSRLEDASEAVVHLREAVQIEPEVYNRKKILAETDFSAISEHQTYQEFLNSLN</sequence>
<dbReference type="NCBIfam" id="NF047558">
    <property type="entry name" value="TPR_END_plus"/>
    <property type="match status" value="1"/>
</dbReference>
<dbReference type="PROSITE" id="PS50005">
    <property type="entry name" value="TPR"/>
    <property type="match status" value="1"/>
</dbReference>
<feature type="repeat" description="TPR" evidence="1">
    <location>
        <begin position="1102"/>
        <end position="1135"/>
    </location>
</feature>
<dbReference type="InterPro" id="IPR011990">
    <property type="entry name" value="TPR-like_helical_dom_sf"/>
</dbReference>
<dbReference type="SUPFAM" id="SSF48452">
    <property type="entry name" value="TPR-like"/>
    <property type="match status" value="1"/>
</dbReference>
<dbReference type="RefSeq" id="WP_069606698.1">
    <property type="nucleotide sequence ID" value="NZ_CP015217.1"/>
</dbReference>
<dbReference type="Pfam" id="PF13181">
    <property type="entry name" value="TPR_8"/>
    <property type="match status" value="1"/>
</dbReference>
<name>A0A1D7UV89_9LEPT</name>
<protein>
    <submittedName>
        <fullName evidence="2">Anaphase-promoting complex subunit 5 domain protein</fullName>
    </submittedName>
</protein>
<dbReference type="InterPro" id="IPR019734">
    <property type="entry name" value="TPR_rpt"/>
</dbReference>